<accession>A0A1G8EYM9</accession>
<protein>
    <submittedName>
        <fullName evidence="1">Uncharacterized protein</fullName>
    </submittedName>
</protein>
<dbReference type="EMBL" id="FNCV01000011">
    <property type="protein sequence ID" value="SDH74954.1"/>
    <property type="molecule type" value="Genomic_DNA"/>
</dbReference>
<name>A0A1G8EYM9_9PROT</name>
<dbReference type="Proteomes" id="UP000217076">
    <property type="component" value="Unassembled WGS sequence"/>
</dbReference>
<reference evidence="2" key="1">
    <citation type="submission" date="2016-10" db="EMBL/GenBank/DDBJ databases">
        <authorList>
            <person name="Varghese N."/>
            <person name="Submissions S."/>
        </authorList>
    </citation>
    <scope>NUCLEOTIDE SEQUENCE [LARGE SCALE GENOMIC DNA]</scope>
    <source>
        <strain evidence="2">930I</strain>
    </source>
</reference>
<dbReference type="STRING" id="83401.SAMN05421742_11181"/>
<dbReference type="AlphaFoldDB" id="A0A1G8EYM9"/>
<proteinExistence type="predicted"/>
<keyword evidence="2" id="KW-1185">Reference proteome</keyword>
<evidence type="ECO:0000313" key="1">
    <source>
        <dbReference type="EMBL" id="SDH74954.1"/>
    </source>
</evidence>
<dbReference type="RefSeq" id="WP_092621295.1">
    <property type="nucleotide sequence ID" value="NZ_FNCV01000011.1"/>
</dbReference>
<sequence>MNAATILTLLNVTLKLAEGMPELLESLRALRDTVINGEDPTPAQQAALLRHLLDLERTRSAAGPA</sequence>
<gene>
    <name evidence="1" type="ORF">SAMN05421742_11181</name>
</gene>
<evidence type="ECO:0000313" key="2">
    <source>
        <dbReference type="Proteomes" id="UP000217076"/>
    </source>
</evidence>
<organism evidence="1 2">
    <name type="scientific">Roseospirillum parvum</name>
    <dbReference type="NCBI Taxonomy" id="83401"/>
    <lineage>
        <taxon>Bacteria</taxon>
        <taxon>Pseudomonadati</taxon>
        <taxon>Pseudomonadota</taxon>
        <taxon>Alphaproteobacteria</taxon>
        <taxon>Rhodospirillales</taxon>
        <taxon>Rhodospirillaceae</taxon>
        <taxon>Roseospirillum</taxon>
    </lineage>
</organism>